<sequence>MNMGYRDLRDFLQRLKQEGELIEIEEELDPKYEVTAILEKLGKQESPAVLFKNVKGYNIPVAGNLLGSRKRLALILETTVEGLHEEYLKRKSRGIPSQLVSHAPVKDIVVRDNIDIMSLFPVLTNHELDAAPYITQGLVFMRDPASGRVTVGVHRLQVKGKNCLCIQLVSRTSTEFYRHAEEKNEPLEVAIAIGVDPALLLTAVTWFPFGDKIELAGGLRGAPLELVKGETVGLSIPAHAMIVLERKIPPFVRETDGPFGESSGYYTTVQSPVVEIQAVCCQKDPIYAVFKPWSIEDDLILNISWAGEGFKKLKNDLPSLQGLKLSWNASTAIISIKKRNEGEARRAIYLALMNNFYIKQAIVVDDDVDIYNPREVEWAIATRFQPDRDLVVIPNVEANPLDPSVRDGIIGSKFGIDATKPLGEEDRFKKIGVPPVAESKARKILERYNL</sequence>
<evidence type="ECO:0000259" key="2">
    <source>
        <dbReference type="Pfam" id="PF01977"/>
    </source>
</evidence>
<dbReference type="AlphaFoldDB" id="E1YIV5"/>
<dbReference type="Pfam" id="PF01977">
    <property type="entry name" value="UbiD"/>
    <property type="match status" value="1"/>
</dbReference>
<dbReference type="Pfam" id="PF20696">
    <property type="entry name" value="UbiD_C"/>
    <property type="match status" value="1"/>
</dbReference>
<dbReference type="InterPro" id="IPR049381">
    <property type="entry name" value="UbiD-like_C"/>
</dbReference>
<feature type="domain" description="3-octaprenyl-4-hydroxybenzoate carboxy-lyase-like N-terminal" evidence="3">
    <location>
        <begin position="12"/>
        <end position="90"/>
    </location>
</feature>
<gene>
    <name evidence="5" type="ORF">N47_K27390</name>
</gene>
<comment type="similarity">
    <text evidence="1">Belongs to the UbiD family.</text>
</comment>
<feature type="domain" description="3-octaprenyl-4-hydroxybenzoate carboxy-lyase-like C-terminal" evidence="4">
    <location>
        <begin position="313"/>
        <end position="418"/>
    </location>
</feature>
<organism evidence="5">
    <name type="scientific">uncultured Desulfobacterium sp</name>
    <dbReference type="NCBI Taxonomy" id="201089"/>
    <lineage>
        <taxon>Bacteria</taxon>
        <taxon>Pseudomonadati</taxon>
        <taxon>Thermodesulfobacteriota</taxon>
        <taxon>Desulfobacteria</taxon>
        <taxon>Desulfobacterales</taxon>
        <taxon>Desulfobacteriaceae</taxon>
        <taxon>Desulfobacterium</taxon>
        <taxon>environmental samples</taxon>
    </lineage>
</organism>
<dbReference type="SUPFAM" id="SSF143968">
    <property type="entry name" value="UbiD C-terminal domain-like"/>
    <property type="match status" value="1"/>
</dbReference>
<evidence type="ECO:0008006" key="6">
    <source>
        <dbReference type="Google" id="ProtNLM"/>
    </source>
</evidence>
<accession>E1YIV5</accession>
<dbReference type="NCBIfam" id="TIGR00148">
    <property type="entry name" value="UbiD family decarboxylase"/>
    <property type="match status" value="1"/>
</dbReference>
<dbReference type="Gene3D" id="3.40.1670.10">
    <property type="entry name" value="UbiD C-terminal domain-like"/>
    <property type="match status" value="1"/>
</dbReference>
<protein>
    <recommendedName>
        <fullName evidence="6">UbiD family decarboxylase</fullName>
    </recommendedName>
</protein>
<name>E1YIV5_9BACT</name>
<dbReference type="PANTHER" id="PTHR30108:SF21">
    <property type="entry name" value="4-HYDROXYBENZOATE DECARBOXYLASE"/>
    <property type="match status" value="1"/>
</dbReference>
<dbReference type="GO" id="GO:0005737">
    <property type="term" value="C:cytoplasm"/>
    <property type="evidence" value="ECO:0007669"/>
    <property type="project" value="TreeGrafter"/>
</dbReference>
<dbReference type="PANTHER" id="PTHR30108">
    <property type="entry name" value="3-OCTAPRENYL-4-HYDROXYBENZOATE CARBOXY-LYASE-RELATED"/>
    <property type="match status" value="1"/>
</dbReference>
<dbReference type="EMBL" id="FR695876">
    <property type="protein sequence ID" value="CBX30499.1"/>
    <property type="molecule type" value="Genomic_DNA"/>
</dbReference>
<proteinExistence type="inferred from homology"/>
<dbReference type="InterPro" id="IPR049383">
    <property type="entry name" value="UbiD-like_N"/>
</dbReference>
<evidence type="ECO:0000259" key="3">
    <source>
        <dbReference type="Pfam" id="PF20695"/>
    </source>
</evidence>
<dbReference type="InterPro" id="IPR048304">
    <property type="entry name" value="UbiD_Rift_dom"/>
</dbReference>
<dbReference type="InterPro" id="IPR002830">
    <property type="entry name" value="UbiD"/>
</dbReference>
<evidence type="ECO:0000256" key="1">
    <source>
        <dbReference type="ARBA" id="ARBA00010021"/>
    </source>
</evidence>
<reference evidence="5" key="1">
    <citation type="journal article" date="2011" name="Environ. Microbiol.">
        <title>Genomic insights into the metabolic potential of the polycyclic aromatic hydrocarbon degrading sulfate-reducing Deltaproteobacterium N47.</title>
        <authorList>
            <person name="Bergmann F."/>
            <person name="Selesi D."/>
            <person name="Weinmaier T."/>
            <person name="Tischler P."/>
            <person name="Rattei T."/>
            <person name="Meckenstock R.U."/>
        </authorList>
    </citation>
    <scope>NUCLEOTIDE SEQUENCE</scope>
</reference>
<dbReference type="GO" id="GO:0016831">
    <property type="term" value="F:carboxy-lyase activity"/>
    <property type="evidence" value="ECO:0007669"/>
    <property type="project" value="InterPro"/>
</dbReference>
<evidence type="ECO:0000259" key="4">
    <source>
        <dbReference type="Pfam" id="PF20696"/>
    </source>
</evidence>
<dbReference type="Pfam" id="PF20695">
    <property type="entry name" value="UbiD_N"/>
    <property type="match status" value="1"/>
</dbReference>
<dbReference type="SUPFAM" id="SSF50475">
    <property type="entry name" value="FMN-binding split barrel"/>
    <property type="match status" value="1"/>
</dbReference>
<evidence type="ECO:0000313" key="5">
    <source>
        <dbReference type="EMBL" id="CBX30499.1"/>
    </source>
</evidence>
<feature type="domain" description="3-octaprenyl-4-hydroxybenzoate carboxy-lyase-like Rift-related" evidence="2">
    <location>
        <begin position="101"/>
        <end position="288"/>
    </location>
</feature>